<organism evidence="1">
    <name type="scientific">uncultured Sporomusa sp</name>
    <dbReference type="NCBI Taxonomy" id="307249"/>
    <lineage>
        <taxon>Bacteria</taxon>
        <taxon>Bacillati</taxon>
        <taxon>Bacillota</taxon>
        <taxon>Negativicutes</taxon>
        <taxon>Selenomonadales</taxon>
        <taxon>Sporomusaceae</taxon>
        <taxon>Sporomusa</taxon>
        <taxon>environmental samples</taxon>
    </lineage>
</organism>
<proteinExistence type="predicted"/>
<dbReference type="RefSeq" id="WP_075754374.1">
    <property type="nucleotide sequence ID" value="NZ_LT608335.1"/>
</dbReference>
<gene>
    <name evidence="1" type="ORF">KL86SPO_31022</name>
</gene>
<evidence type="ECO:0000313" key="1">
    <source>
        <dbReference type="EMBL" id="SCM80844.1"/>
    </source>
</evidence>
<protein>
    <submittedName>
        <fullName evidence="1">Uncharacterized protein</fullName>
    </submittedName>
</protein>
<sequence length="134" mass="14901">MVCQKCNAAIPAGEEVKHRGQTLCEDCYVEALEPPRSCDVAAVYSAKSARKAAGQEGTDGLTDLQKDLYNYVQAEGPVTHDQIMQKLSISRLQLEKNFAVLRHCELLRAFRENGQVFITIWTEGGPGEMQLTDR</sequence>
<accession>A0A212LTC1</accession>
<name>A0A212LTC1_9FIRM</name>
<dbReference type="EMBL" id="FMJE01000003">
    <property type="protein sequence ID" value="SCM80844.1"/>
    <property type="molecule type" value="Genomic_DNA"/>
</dbReference>
<reference evidence="1" key="1">
    <citation type="submission" date="2016-08" db="EMBL/GenBank/DDBJ databases">
        <authorList>
            <person name="Seilhamer J.J."/>
        </authorList>
    </citation>
    <scope>NUCLEOTIDE SEQUENCE</scope>
    <source>
        <strain evidence="1">86</strain>
    </source>
</reference>
<dbReference type="AlphaFoldDB" id="A0A212LTC1"/>